<dbReference type="WBParaSite" id="ES5_v2.g13036.t1">
    <property type="protein sequence ID" value="ES5_v2.g13036.t1"/>
    <property type="gene ID" value="ES5_v2.g13036"/>
</dbReference>
<proteinExistence type="predicted"/>
<protein>
    <submittedName>
        <fullName evidence="2">Post-GPI attachment to proteins factor 3</fullName>
    </submittedName>
</protein>
<name>A0AC34F8D5_9BILA</name>
<organism evidence="1 2">
    <name type="scientific">Panagrolaimus sp. ES5</name>
    <dbReference type="NCBI Taxonomy" id="591445"/>
    <lineage>
        <taxon>Eukaryota</taxon>
        <taxon>Metazoa</taxon>
        <taxon>Ecdysozoa</taxon>
        <taxon>Nematoda</taxon>
        <taxon>Chromadorea</taxon>
        <taxon>Rhabditida</taxon>
        <taxon>Tylenchina</taxon>
        <taxon>Panagrolaimomorpha</taxon>
        <taxon>Panagrolaimoidea</taxon>
        <taxon>Panagrolaimidae</taxon>
        <taxon>Panagrolaimus</taxon>
    </lineage>
</organism>
<sequence>MIQLSFLVILLSFSTLCFASIGDKFSYFQDCTGFCRRDFDCPEYNFAYTWTTSPCFQCRQKCIFETVQIFQEKGWRIPQFFGKWPFISFYFNFGPLFFLIQEPASTIFSLLNLLAVYKMYKRICKEVDEEFRMKTVWKGYGWAGMIVWICSALFHSRDFWITEYMDYFAACLLIFYAMFAGVSFVFPWLQSSNDGKKAYVFFQVIFVWD</sequence>
<dbReference type="Proteomes" id="UP000887579">
    <property type="component" value="Unplaced"/>
</dbReference>
<accession>A0AC34F8D5</accession>
<evidence type="ECO:0000313" key="2">
    <source>
        <dbReference type="WBParaSite" id="ES5_v2.g13036.t1"/>
    </source>
</evidence>
<evidence type="ECO:0000313" key="1">
    <source>
        <dbReference type="Proteomes" id="UP000887579"/>
    </source>
</evidence>
<reference evidence="2" key="1">
    <citation type="submission" date="2022-11" db="UniProtKB">
        <authorList>
            <consortium name="WormBaseParasite"/>
        </authorList>
    </citation>
    <scope>IDENTIFICATION</scope>
</reference>